<keyword evidence="3" id="KW-1185">Reference proteome</keyword>
<protein>
    <submittedName>
        <fullName evidence="2">Uncharacterized protein</fullName>
    </submittedName>
</protein>
<feature type="region of interest" description="Disordered" evidence="1">
    <location>
        <begin position="38"/>
        <end position="77"/>
    </location>
</feature>
<evidence type="ECO:0000256" key="1">
    <source>
        <dbReference type="SAM" id="MobiDB-lite"/>
    </source>
</evidence>
<gene>
    <name evidence="2" type="ORF">EVAR_70402_1</name>
</gene>
<feature type="compositionally biased region" description="Polar residues" evidence="1">
    <location>
        <begin position="38"/>
        <end position="75"/>
    </location>
</feature>
<evidence type="ECO:0000313" key="3">
    <source>
        <dbReference type="Proteomes" id="UP000299102"/>
    </source>
</evidence>
<sequence length="109" mass="11499">MCVLVTCIDLPKAFTQDLTNIAVGLNNGIGAGTDANFSGRASANGSEDGVTSTATNSLSHGTGSCQRNTQSLRQESNLRPRDCWAGALSTQPSRRSDLIKGLLEQLFKI</sequence>
<dbReference type="EMBL" id="BGZK01003123">
    <property type="protein sequence ID" value="GBP98353.1"/>
    <property type="molecule type" value="Genomic_DNA"/>
</dbReference>
<accession>A0A4C2AGG7</accession>
<dbReference type="OrthoDB" id="9949424at2759"/>
<dbReference type="Proteomes" id="UP000299102">
    <property type="component" value="Unassembled WGS sequence"/>
</dbReference>
<proteinExistence type="predicted"/>
<name>A0A4C2AGG7_EUMVA</name>
<comment type="caution">
    <text evidence="2">The sequence shown here is derived from an EMBL/GenBank/DDBJ whole genome shotgun (WGS) entry which is preliminary data.</text>
</comment>
<evidence type="ECO:0000313" key="2">
    <source>
        <dbReference type="EMBL" id="GBP98353.1"/>
    </source>
</evidence>
<organism evidence="2 3">
    <name type="scientific">Eumeta variegata</name>
    <name type="common">Bagworm moth</name>
    <name type="synonym">Eumeta japonica</name>
    <dbReference type="NCBI Taxonomy" id="151549"/>
    <lineage>
        <taxon>Eukaryota</taxon>
        <taxon>Metazoa</taxon>
        <taxon>Ecdysozoa</taxon>
        <taxon>Arthropoda</taxon>
        <taxon>Hexapoda</taxon>
        <taxon>Insecta</taxon>
        <taxon>Pterygota</taxon>
        <taxon>Neoptera</taxon>
        <taxon>Endopterygota</taxon>
        <taxon>Lepidoptera</taxon>
        <taxon>Glossata</taxon>
        <taxon>Ditrysia</taxon>
        <taxon>Tineoidea</taxon>
        <taxon>Psychidae</taxon>
        <taxon>Oiketicinae</taxon>
        <taxon>Eumeta</taxon>
    </lineage>
</organism>
<dbReference type="AlphaFoldDB" id="A0A4C2AGG7"/>
<reference evidence="2 3" key="1">
    <citation type="journal article" date="2019" name="Commun. Biol.">
        <title>The bagworm genome reveals a unique fibroin gene that provides high tensile strength.</title>
        <authorList>
            <person name="Kono N."/>
            <person name="Nakamura H."/>
            <person name="Ohtoshi R."/>
            <person name="Tomita M."/>
            <person name="Numata K."/>
            <person name="Arakawa K."/>
        </authorList>
    </citation>
    <scope>NUCLEOTIDE SEQUENCE [LARGE SCALE GENOMIC DNA]</scope>
</reference>